<reference evidence="8 9" key="1">
    <citation type="journal article" date="2017" name="PLoS Biol.">
        <title>The sea cucumber genome provides insights into morphological evolution and visceral regeneration.</title>
        <authorList>
            <person name="Zhang X."/>
            <person name="Sun L."/>
            <person name="Yuan J."/>
            <person name="Sun Y."/>
            <person name="Gao Y."/>
            <person name="Zhang L."/>
            <person name="Li S."/>
            <person name="Dai H."/>
            <person name="Hamel J.F."/>
            <person name="Liu C."/>
            <person name="Yu Y."/>
            <person name="Liu S."/>
            <person name="Lin W."/>
            <person name="Guo K."/>
            <person name="Jin S."/>
            <person name="Xu P."/>
            <person name="Storey K.B."/>
            <person name="Huan P."/>
            <person name="Zhang T."/>
            <person name="Zhou Y."/>
            <person name="Zhang J."/>
            <person name="Lin C."/>
            <person name="Li X."/>
            <person name="Xing L."/>
            <person name="Huo D."/>
            <person name="Sun M."/>
            <person name="Wang L."/>
            <person name="Mercier A."/>
            <person name="Li F."/>
            <person name="Yang H."/>
            <person name="Xiang J."/>
        </authorList>
    </citation>
    <scope>NUCLEOTIDE SEQUENCE [LARGE SCALE GENOMIC DNA]</scope>
    <source>
        <strain evidence="8">Shaxun</strain>
        <tissue evidence="8">Muscle</tissue>
    </source>
</reference>
<keyword evidence="3" id="KW-1003">Cell membrane</keyword>
<evidence type="ECO:0000256" key="2">
    <source>
        <dbReference type="ARBA" id="ARBA00022448"/>
    </source>
</evidence>
<feature type="region of interest" description="Disordered" evidence="7">
    <location>
        <begin position="170"/>
        <end position="363"/>
    </location>
</feature>
<keyword evidence="9" id="KW-1185">Reference proteome</keyword>
<feature type="compositionally biased region" description="Basic and acidic residues" evidence="7">
    <location>
        <begin position="324"/>
        <end position="335"/>
    </location>
</feature>
<evidence type="ECO:0000313" key="9">
    <source>
        <dbReference type="Proteomes" id="UP000230750"/>
    </source>
</evidence>
<proteinExistence type="predicted"/>
<feature type="compositionally biased region" description="Acidic residues" evidence="7">
    <location>
        <begin position="301"/>
        <end position="311"/>
    </location>
</feature>
<evidence type="ECO:0000256" key="4">
    <source>
        <dbReference type="ARBA" id="ARBA00022882"/>
    </source>
</evidence>
<evidence type="ECO:0000256" key="5">
    <source>
        <dbReference type="ARBA" id="ARBA00023065"/>
    </source>
</evidence>
<protein>
    <recommendedName>
        <fullName evidence="10">Voltage-gated hydrogen channel 1</fullName>
    </recommendedName>
</protein>
<dbReference type="EMBL" id="MRZV01000831">
    <property type="protein sequence ID" value="PIK43708.1"/>
    <property type="molecule type" value="Genomic_DNA"/>
</dbReference>
<keyword evidence="3" id="KW-0472">Membrane</keyword>
<comment type="subcellular location">
    <subcellularLocation>
        <location evidence="1">Cell membrane</location>
        <topology evidence="1">Multi-pass membrane protein</topology>
    </subcellularLocation>
</comment>
<evidence type="ECO:0000256" key="6">
    <source>
        <dbReference type="ARBA" id="ARBA00023303"/>
    </source>
</evidence>
<dbReference type="Proteomes" id="UP000230750">
    <property type="component" value="Unassembled WGS sequence"/>
</dbReference>
<gene>
    <name evidence="8" type="ORF">BSL78_19442</name>
</gene>
<sequence length="363" mass="41557">MDLDKVFDIAVVVTSIVLDVVVFAGNLGTEYKWTRALSYLIILRCWRLYGVYYAEYIKIHNDLRTDIEMAKYGRRQAETQADALQSERDAQLKEIFHLREFLRQHSLDPNFLVGDGMHSSSPVHDYHGYGRAVSIDRAETMREESRLYPAYSEESAISSIADDKHKQVTAAHNVAPPPHRESEEKESGRHSDEEEEERTEIRSERSDDNSEYESAQDDDNVSGDGRDDGDNKESDHNDDRNREEEKVQEKEAEERNEITQKSKHNFEEGMEVKVERDVKVQGSGYRDSLISEGGIDNPAFEGDDTLQDEDSPSSPPSHHHHHHEEHSQSYKESPSKESAQLEGRSRTESDLAYVTEDVVSTLK</sequence>
<feature type="compositionally biased region" description="Basic and acidic residues" evidence="7">
    <location>
        <begin position="199"/>
        <end position="208"/>
    </location>
</feature>
<organism evidence="8 9">
    <name type="scientific">Stichopus japonicus</name>
    <name type="common">Sea cucumber</name>
    <dbReference type="NCBI Taxonomy" id="307972"/>
    <lineage>
        <taxon>Eukaryota</taxon>
        <taxon>Metazoa</taxon>
        <taxon>Echinodermata</taxon>
        <taxon>Eleutherozoa</taxon>
        <taxon>Echinozoa</taxon>
        <taxon>Holothuroidea</taxon>
        <taxon>Aspidochirotacea</taxon>
        <taxon>Aspidochirotida</taxon>
        <taxon>Stichopodidae</taxon>
        <taxon>Apostichopus</taxon>
    </lineage>
</organism>
<keyword evidence="2" id="KW-0813">Transport</keyword>
<keyword evidence="6" id="KW-0407">Ion channel</keyword>
<dbReference type="AlphaFoldDB" id="A0A2G8K6S3"/>
<evidence type="ECO:0000256" key="3">
    <source>
        <dbReference type="ARBA" id="ARBA00022475"/>
    </source>
</evidence>
<feature type="compositionally biased region" description="Basic and acidic residues" evidence="7">
    <location>
        <begin position="224"/>
        <end position="279"/>
    </location>
</feature>
<evidence type="ECO:0000256" key="1">
    <source>
        <dbReference type="ARBA" id="ARBA00004651"/>
    </source>
</evidence>
<keyword evidence="4" id="KW-0851">Voltage-gated channel</keyword>
<evidence type="ECO:0000256" key="7">
    <source>
        <dbReference type="SAM" id="MobiDB-lite"/>
    </source>
</evidence>
<name>A0A2G8K6S3_STIJA</name>
<dbReference type="GO" id="GO:0005886">
    <property type="term" value="C:plasma membrane"/>
    <property type="evidence" value="ECO:0007669"/>
    <property type="project" value="UniProtKB-SubCell"/>
</dbReference>
<evidence type="ECO:0008006" key="10">
    <source>
        <dbReference type="Google" id="ProtNLM"/>
    </source>
</evidence>
<dbReference type="GO" id="GO:0030171">
    <property type="term" value="F:voltage-gated proton channel activity"/>
    <property type="evidence" value="ECO:0007669"/>
    <property type="project" value="InterPro"/>
</dbReference>
<dbReference type="PANTHER" id="PTHR46480">
    <property type="entry name" value="F20B24.22"/>
    <property type="match status" value="1"/>
</dbReference>
<accession>A0A2G8K6S3</accession>
<dbReference type="GO" id="GO:0034702">
    <property type="term" value="C:monoatomic ion channel complex"/>
    <property type="evidence" value="ECO:0007669"/>
    <property type="project" value="UniProtKB-KW"/>
</dbReference>
<dbReference type="PANTHER" id="PTHR46480:SF1">
    <property type="entry name" value="VOLTAGE-GATED HYDROGEN CHANNEL 1"/>
    <property type="match status" value="1"/>
</dbReference>
<evidence type="ECO:0000313" key="8">
    <source>
        <dbReference type="EMBL" id="PIK43708.1"/>
    </source>
</evidence>
<keyword evidence="5" id="KW-0406">Ion transport</keyword>
<comment type="caution">
    <text evidence="8">The sequence shown here is derived from an EMBL/GenBank/DDBJ whole genome shotgun (WGS) entry which is preliminary data.</text>
</comment>
<dbReference type="OrthoDB" id="427456at2759"/>
<feature type="compositionally biased region" description="Acidic residues" evidence="7">
    <location>
        <begin position="209"/>
        <end position="221"/>
    </location>
</feature>
<dbReference type="InterPro" id="IPR031846">
    <property type="entry name" value="Hvcn1"/>
</dbReference>
<feature type="compositionally biased region" description="Basic and acidic residues" evidence="7">
    <location>
        <begin position="178"/>
        <end position="192"/>
    </location>
</feature>